<evidence type="ECO:0000256" key="1">
    <source>
        <dbReference type="ARBA" id="ARBA00004418"/>
    </source>
</evidence>
<dbReference type="PANTHER" id="PTHR35891:SF3">
    <property type="entry name" value="THIOL:DISULFIDE INTERCHANGE PROTEIN DSBL"/>
    <property type="match status" value="1"/>
</dbReference>
<dbReference type="InterPro" id="IPR001853">
    <property type="entry name" value="DSBA-like_thioredoxin_dom"/>
</dbReference>
<keyword evidence="5 7" id="KW-1015">Disulfide bond</keyword>
<keyword evidence="6" id="KW-0676">Redox-active center</keyword>
<evidence type="ECO:0000256" key="9">
    <source>
        <dbReference type="SAM" id="SignalP"/>
    </source>
</evidence>
<dbReference type="InterPro" id="IPR036249">
    <property type="entry name" value="Thioredoxin-like_sf"/>
</dbReference>
<dbReference type="InterPro" id="IPR050824">
    <property type="entry name" value="Thiol_disulfide_DsbA"/>
</dbReference>
<keyword evidence="12" id="KW-1185">Reference proteome</keyword>
<evidence type="ECO:0000256" key="4">
    <source>
        <dbReference type="ARBA" id="ARBA00022764"/>
    </source>
</evidence>
<sequence length="211" mass="23342">MRIVKTLFAIIGFLVFLAAANAAPLQKGEHYDLLSPPQPTDVAPGKIEVLEFFSYTCPHCYHLEPSINPWIKKLPKDVGFIHVPFAGGQWAPSAKLFYTLDVMEVEDKLRGDVFASIHGDKSLNASNDTAIQAWAAKKGLDAKKFSDIYKSFAIQAKVQRALQLAASHKIEGVPTIVVDGRYVVLKNTIQSYDDLLALTDQIIDMARANKK</sequence>
<keyword evidence="4 7" id="KW-0574">Periplasm</keyword>
<evidence type="ECO:0000256" key="3">
    <source>
        <dbReference type="ARBA" id="ARBA00022729"/>
    </source>
</evidence>
<keyword evidence="3 9" id="KW-0732">Signal</keyword>
<protein>
    <recommendedName>
        <fullName evidence="7">Thiol:disulfide interchange protein</fullName>
    </recommendedName>
</protein>
<dbReference type="InterPro" id="IPR023205">
    <property type="entry name" value="DsbA/DsbL"/>
</dbReference>
<evidence type="ECO:0000256" key="2">
    <source>
        <dbReference type="ARBA" id="ARBA00005791"/>
    </source>
</evidence>
<dbReference type="PIRSF" id="PIRSF001488">
    <property type="entry name" value="Tdi_protein"/>
    <property type="match status" value="1"/>
</dbReference>
<evidence type="ECO:0000313" key="12">
    <source>
        <dbReference type="Proteomes" id="UP000742786"/>
    </source>
</evidence>
<dbReference type="EMBL" id="CAJQUM010000001">
    <property type="protein sequence ID" value="CAG4884267.1"/>
    <property type="molecule type" value="Genomic_DNA"/>
</dbReference>
<feature type="disulfide bond" description="Redox-active" evidence="8">
    <location>
        <begin position="57"/>
        <end position="60"/>
    </location>
</feature>
<dbReference type="Pfam" id="PF01323">
    <property type="entry name" value="DSBA"/>
    <property type="match status" value="1"/>
</dbReference>
<dbReference type="RefSeq" id="WP_220636133.1">
    <property type="nucleotide sequence ID" value="NZ_CAJQUM010000001.1"/>
</dbReference>
<dbReference type="PANTHER" id="PTHR35891">
    <property type="entry name" value="THIOL:DISULFIDE INTERCHANGE PROTEIN DSBA"/>
    <property type="match status" value="1"/>
</dbReference>
<reference evidence="11" key="1">
    <citation type="submission" date="2021-04" db="EMBL/GenBank/DDBJ databases">
        <authorList>
            <person name="Hornung B."/>
        </authorList>
    </citation>
    <scope>NUCLEOTIDE SEQUENCE</scope>
    <source>
        <strain evidence="11">G5G6</strain>
    </source>
</reference>
<feature type="chain" id="PRO_5037448658" description="Thiol:disulfide interchange protein" evidence="9">
    <location>
        <begin position="23"/>
        <end position="211"/>
    </location>
</feature>
<evidence type="ECO:0000256" key="5">
    <source>
        <dbReference type="ARBA" id="ARBA00023157"/>
    </source>
</evidence>
<dbReference type="InterPro" id="IPR017937">
    <property type="entry name" value="Thioredoxin_CS"/>
</dbReference>
<proteinExistence type="inferred from homology"/>
<comment type="subcellular location">
    <subcellularLocation>
        <location evidence="1 7">Periplasm</location>
    </subcellularLocation>
</comment>
<comment type="caution">
    <text evidence="11">The sequence shown here is derived from an EMBL/GenBank/DDBJ whole genome shotgun (WGS) entry which is preliminary data.</text>
</comment>
<organism evidence="11 12">
    <name type="scientific">Georgfuchsia toluolica</name>
    <dbReference type="NCBI Taxonomy" id="424218"/>
    <lineage>
        <taxon>Bacteria</taxon>
        <taxon>Pseudomonadati</taxon>
        <taxon>Pseudomonadota</taxon>
        <taxon>Betaproteobacteria</taxon>
        <taxon>Nitrosomonadales</taxon>
        <taxon>Sterolibacteriaceae</taxon>
        <taxon>Georgfuchsia</taxon>
    </lineage>
</organism>
<evidence type="ECO:0000313" key="11">
    <source>
        <dbReference type="EMBL" id="CAG4884267.1"/>
    </source>
</evidence>
<dbReference type="InterPro" id="IPR013766">
    <property type="entry name" value="Thioredoxin_domain"/>
</dbReference>
<dbReference type="CDD" id="cd03019">
    <property type="entry name" value="DsbA_DsbA"/>
    <property type="match status" value="1"/>
</dbReference>
<dbReference type="PROSITE" id="PS00194">
    <property type="entry name" value="THIOREDOXIN_1"/>
    <property type="match status" value="1"/>
</dbReference>
<accession>A0A916J5E3</accession>
<evidence type="ECO:0000256" key="8">
    <source>
        <dbReference type="PIRSR" id="PIRSR001488-1"/>
    </source>
</evidence>
<dbReference type="SUPFAM" id="SSF52833">
    <property type="entry name" value="Thioredoxin-like"/>
    <property type="match status" value="1"/>
</dbReference>
<dbReference type="GO" id="GO:0042597">
    <property type="term" value="C:periplasmic space"/>
    <property type="evidence" value="ECO:0007669"/>
    <property type="project" value="UniProtKB-SubCell"/>
</dbReference>
<dbReference type="GO" id="GO:0015036">
    <property type="term" value="F:disulfide oxidoreductase activity"/>
    <property type="evidence" value="ECO:0007669"/>
    <property type="project" value="UniProtKB-ARBA"/>
</dbReference>
<evidence type="ECO:0000256" key="6">
    <source>
        <dbReference type="ARBA" id="ARBA00023284"/>
    </source>
</evidence>
<feature type="signal peptide" evidence="9">
    <location>
        <begin position="1"/>
        <end position="22"/>
    </location>
</feature>
<comment type="similarity">
    <text evidence="2">Belongs to the thioredoxin family. DsbA subfamily.</text>
</comment>
<dbReference type="Proteomes" id="UP000742786">
    <property type="component" value="Unassembled WGS sequence"/>
</dbReference>
<feature type="domain" description="Thioredoxin" evidence="10">
    <location>
        <begin position="12"/>
        <end position="204"/>
    </location>
</feature>
<name>A0A916J5E3_9PROT</name>
<evidence type="ECO:0000256" key="7">
    <source>
        <dbReference type="PIRNR" id="PIRNR001488"/>
    </source>
</evidence>
<dbReference type="AlphaFoldDB" id="A0A916J5E3"/>
<evidence type="ECO:0000259" key="10">
    <source>
        <dbReference type="PROSITE" id="PS51352"/>
    </source>
</evidence>
<dbReference type="Gene3D" id="3.40.30.10">
    <property type="entry name" value="Glutaredoxin"/>
    <property type="match status" value="1"/>
</dbReference>
<dbReference type="PROSITE" id="PS51352">
    <property type="entry name" value="THIOREDOXIN_2"/>
    <property type="match status" value="1"/>
</dbReference>
<gene>
    <name evidence="11" type="primary">dsbA</name>
    <name evidence="11" type="ORF">GTOL_12150</name>
</gene>